<keyword evidence="2" id="KW-1185">Reference proteome</keyword>
<gene>
    <name evidence="1" type="ORF">HMPREF3226_00869</name>
</gene>
<evidence type="ECO:0000313" key="2">
    <source>
        <dbReference type="Proteomes" id="UP000070533"/>
    </source>
</evidence>
<reference evidence="2" key="1">
    <citation type="submission" date="2016-01" db="EMBL/GenBank/DDBJ databases">
        <authorList>
            <person name="Mitreva M."/>
            <person name="Pepin K.H."/>
            <person name="Mihindukulasuriya K.A."/>
            <person name="Fulton R."/>
            <person name="Fronick C."/>
            <person name="O'Laughlin M."/>
            <person name="Miner T."/>
            <person name="Herter B."/>
            <person name="Rosa B.A."/>
            <person name="Cordes M."/>
            <person name="Tomlinson C."/>
            <person name="Wollam A."/>
            <person name="Palsikar V.B."/>
            <person name="Mardis E.R."/>
            <person name="Wilson R.K."/>
        </authorList>
    </citation>
    <scope>NUCLEOTIDE SEQUENCE [LARGE SCALE GENOMIC DNA]</scope>
    <source>
        <strain evidence="2">MJR7716</strain>
    </source>
</reference>
<protein>
    <submittedName>
        <fullName evidence="1">Uncharacterized protein</fullName>
    </submittedName>
</protein>
<name>A0A133QEA3_9BACT</name>
<sequence length="49" mass="5760">MERATTQKRRRAWGLSQVVPRLGKHFLFLSKHLIFSLLIKLLGQRDKGQ</sequence>
<dbReference type="AlphaFoldDB" id="A0A133QEA3"/>
<organism evidence="1 2">
    <name type="scientific">Prevotella corporis</name>
    <dbReference type="NCBI Taxonomy" id="28128"/>
    <lineage>
        <taxon>Bacteria</taxon>
        <taxon>Pseudomonadati</taxon>
        <taxon>Bacteroidota</taxon>
        <taxon>Bacteroidia</taxon>
        <taxon>Bacteroidales</taxon>
        <taxon>Prevotellaceae</taxon>
        <taxon>Prevotella</taxon>
    </lineage>
</organism>
<evidence type="ECO:0000313" key="1">
    <source>
        <dbReference type="EMBL" id="KXA41232.1"/>
    </source>
</evidence>
<dbReference type="Proteomes" id="UP000070533">
    <property type="component" value="Unassembled WGS sequence"/>
</dbReference>
<comment type="caution">
    <text evidence="1">The sequence shown here is derived from an EMBL/GenBank/DDBJ whole genome shotgun (WGS) entry which is preliminary data.</text>
</comment>
<dbReference type="EMBL" id="LRQG01000054">
    <property type="protein sequence ID" value="KXA41232.1"/>
    <property type="molecule type" value="Genomic_DNA"/>
</dbReference>
<accession>A0A133QEA3</accession>
<proteinExistence type="predicted"/>